<dbReference type="KEGG" id="orp:MOP44_11255"/>
<dbReference type="PROSITE" id="PS51257">
    <property type="entry name" value="PROKAR_LIPOPROTEIN"/>
    <property type="match status" value="1"/>
</dbReference>
<keyword evidence="5 7" id="KW-1133">Transmembrane helix</keyword>
<dbReference type="Gene3D" id="1.10.287.1260">
    <property type="match status" value="1"/>
</dbReference>
<evidence type="ECO:0000256" key="7">
    <source>
        <dbReference type="SAM" id="Phobius"/>
    </source>
</evidence>
<evidence type="ECO:0000313" key="12">
    <source>
        <dbReference type="Proteomes" id="UP001059380"/>
    </source>
</evidence>
<feature type="transmembrane region" description="Helical" evidence="7">
    <location>
        <begin position="360"/>
        <end position="387"/>
    </location>
</feature>
<keyword evidence="8" id="KW-0732">Signal</keyword>
<feature type="transmembrane region" description="Helical" evidence="7">
    <location>
        <begin position="173"/>
        <end position="197"/>
    </location>
</feature>
<dbReference type="InterPro" id="IPR011066">
    <property type="entry name" value="MscS_channel_C_sf"/>
</dbReference>
<comment type="subcellular location">
    <subcellularLocation>
        <location evidence="1">Cell membrane</location>
        <topology evidence="1">Multi-pass membrane protein</topology>
    </subcellularLocation>
</comment>
<evidence type="ECO:0000256" key="1">
    <source>
        <dbReference type="ARBA" id="ARBA00004651"/>
    </source>
</evidence>
<protein>
    <submittedName>
        <fullName evidence="11">Mechanosensitive ion channel family protein</fullName>
    </submittedName>
</protein>
<evidence type="ECO:0000313" key="11">
    <source>
        <dbReference type="EMBL" id="UWZ86497.1"/>
    </source>
</evidence>
<keyword evidence="3" id="KW-1003">Cell membrane</keyword>
<dbReference type="InterPro" id="IPR010920">
    <property type="entry name" value="LSM_dom_sf"/>
</dbReference>
<comment type="similarity">
    <text evidence="2">Belongs to the MscS (TC 1.A.23) family.</text>
</comment>
<feature type="domain" description="Mechanosensitive ion channel MscS" evidence="9">
    <location>
        <begin position="374"/>
        <end position="439"/>
    </location>
</feature>
<evidence type="ECO:0000256" key="3">
    <source>
        <dbReference type="ARBA" id="ARBA00022475"/>
    </source>
</evidence>
<gene>
    <name evidence="11" type="ORF">MOP44_11255</name>
</gene>
<evidence type="ECO:0000259" key="9">
    <source>
        <dbReference type="Pfam" id="PF00924"/>
    </source>
</evidence>
<dbReference type="Proteomes" id="UP001059380">
    <property type="component" value="Chromosome"/>
</dbReference>
<keyword evidence="12" id="KW-1185">Reference proteome</keyword>
<dbReference type="Pfam" id="PF00924">
    <property type="entry name" value="MS_channel_2nd"/>
    <property type="match status" value="1"/>
</dbReference>
<feature type="transmembrane region" description="Helical" evidence="7">
    <location>
        <begin position="233"/>
        <end position="256"/>
    </location>
</feature>
<dbReference type="InterPro" id="IPR006685">
    <property type="entry name" value="MscS_channel_2nd"/>
</dbReference>
<feature type="transmembrane region" description="Helical" evidence="7">
    <location>
        <begin position="328"/>
        <end position="348"/>
    </location>
</feature>
<keyword evidence="4 7" id="KW-0812">Transmembrane</keyword>
<organism evidence="11 12">
    <name type="scientific">Occallatibacter riparius</name>
    <dbReference type="NCBI Taxonomy" id="1002689"/>
    <lineage>
        <taxon>Bacteria</taxon>
        <taxon>Pseudomonadati</taxon>
        <taxon>Acidobacteriota</taxon>
        <taxon>Terriglobia</taxon>
        <taxon>Terriglobales</taxon>
        <taxon>Acidobacteriaceae</taxon>
        <taxon>Occallatibacter</taxon>
    </lineage>
</organism>
<accession>A0A9J7BVC9</accession>
<feature type="transmembrane region" description="Helical" evidence="7">
    <location>
        <begin position="286"/>
        <end position="307"/>
    </location>
</feature>
<feature type="signal peptide" evidence="8">
    <location>
        <begin position="1"/>
        <end position="31"/>
    </location>
</feature>
<keyword evidence="6 7" id="KW-0472">Membrane</keyword>
<evidence type="ECO:0000256" key="8">
    <source>
        <dbReference type="SAM" id="SignalP"/>
    </source>
</evidence>
<feature type="chain" id="PRO_5039925896" evidence="8">
    <location>
        <begin position="32"/>
        <end position="587"/>
    </location>
</feature>
<evidence type="ECO:0000256" key="5">
    <source>
        <dbReference type="ARBA" id="ARBA00022989"/>
    </source>
</evidence>
<dbReference type="RefSeq" id="WP_260796136.1">
    <property type="nucleotide sequence ID" value="NZ_CP093313.1"/>
</dbReference>
<dbReference type="SUPFAM" id="SSF50182">
    <property type="entry name" value="Sm-like ribonucleoproteins"/>
    <property type="match status" value="1"/>
</dbReference>
<dbReference type="PANTHER" id="PTHR30221:SF18">
    <property type="entry name" value="SLL0590 PROTEIN"/>
    <property type="match status" value="1"/>
</dbReference>
<name>A0A9J7BVC9_9BACT</name>
<evidence type="ECO:0000256" key="4">
    <source>
        <dbReference type="ARBA" id="ARBA00022692"/>
    </source>
</evidence>
<dbReference type="Gene3D" id="2.30.30.60">
    <property type="match status" value="1"/>
</dbReference>
<sequence length="587" mass="64587">MKTTSRIAVTTLLSLAIAASCSLRLPAQATAETPHPASTATTQLPTELAHPAPQPEAPVVAHAPVMLGNRQLFTIGRILSLPAATRATLLSARIQDLEEDQFFNPDTLTVADAEETTDIMAGDLIVMSITDQDAEDSGMTRHEMALDRAKAIAAGIKASREEHSPRRLAINTLYAAICTIIFLVLLWLLALAFPRIYRKIEAWSARMPSLHIQQFEIAAADRLGRVVIGFVKLIRLLITLQLLYIYASLVLGFFPWTRPYAQQLLSYIIDPLKAIGAALRAYLPDFFFTAVILAFAFYIIKFVRVVFNEIEKGTIRISGFYPEWAQPTFNIARLCIYALTAIVVFPYLPGSNSPAFRGISIFVGVLFSLGSTSAVANVVSGVILTYMRAFRPGDRVRIADTLGDVIEKNLLVTRVLTIKNEEVTISNAMVLGAQIINYSTHANTAGLILHTSVTIGYNAPWRTVHALLIDAALSTRDILPEPRPFVWQTALSDFYVQYEINAYTDNAKRMPDIYAELHANIQDKFNEGGVEIMSPHYSSLRDGNQVTIPDAHLPPDYAAPTFRVHLDQSGNGVASQVANTTPDSAFK</sequence>
<reference evidence="11" key="1">
    <citation type="submission" date="2021-04" db="EMBL/GenBank/DDBJ databases">
        <title>Phylogenetic analysis of Acidobacteriaceae.</title>
        <authorList>
            <person name="Qiu L."/>
            <person name="Zhang Q."/>
        </authorList>
    </citation>
    <scope>NUCLEOTIDE SEQUENCE</scope>
    <source>
        <strain evidence="11">DSM 25168</strain>
    </source>
</reference>
<dbReference type="GO" id="GO:0005886">
    <property type="term" value="C:plasma membrane"/>
    <property type="evidence" value="ECO:0007669"/>
    <property type="project" value="UniProtKB-SubCell"/>
</dbReference>
<dbReference type="InterPro" id="IPR023408">
    <property type="entry name" value="MscS_beta-dom_sf"/>
</dbReference>
<proteinExistence type="inferred from homology"/>
<evidence type="ECO:0000256" key="6">
    <source>
        <dbReference type="ARBA" id="ARBA00023136"/>
    </source>
</evidence>
<dbReference type="Pfam" id="PF21082">
    <property type="entry name" value="MS_channel_3rd"/>
    <property type="match status" value="1"/>
</dbReference>
<dbReference type="EMBL" id="CP093313">
    <property type="protein sequence ID" value="UWZ86497.1"/>
    <property type="molecule type" value="Genomic_DNA"/>
</dbReference>
<evidence type="ECO:0000259" key="10">
    <source>
        <dbReference type="Pfam" id="PF21082"/>
    </source>
</evidence>
<evidence type="ECO:0000256" key="2">
    <source>
        <dbReference type="ARBA" id="ARBA00008017"/>
    </source>
</evidence>
<dbReference type="AlphaFoldDB" id="A0A9J7BVC9"/>
<dbReference type="SUPFAM" id="SSF82689">
    <property type="entry name" value="Mechanosensitive channel protein MscS (YggB), C-terminal domain"/>
    <property type="match status" value="1"/>
</dbReference>
<dbReference type="InterPro" id="IPR045275">
    <property type="entry name" value="MscS_archaea/bacteria_type"/>
</dbReference>
<dbReference type="InterPro" id="IPR049278">
    <property type="entry name" value="MS_channel_C"/>
</dbReference>
<dbReference type="Gene3D" id="3.30.70.100">
    <property type="match status" value="1"/>
</dbReference>
<dbReference type="PANTHER" id="PTHR30221">
    <property type="entry name" value="SMALL-CONDUCTANCE MECHANOSENSITIVE CHANNEL"/>
    <property type="match status" value="1"/>
</dbReference>
<feature type="domain" description="Mechanosensitive ion channel MscS C-terminal" evidence="10">
    <location>
        <begin position="451"/>
        <end position="532"/>
    </location>
</feature>
<dbReference type="GO" id="GO:0008381">
    <property type="term" value="F:mechanosensitive monoatomic ion channel activity"/>
    <property type="evidence" value="ECO:0007669"/>
    <property type="project" value="InterPro"/>
</dbReference>